<dbReference type="SMART" id="SM00248">
    <property type="entry name" value="ANK"/>
    <property type="match status" value="5"/>
</dbReference>
<comment type="caution">
    <text evidence="3">The sequence shown here is derived from an EMBL/GenBank/DDBJ whole genome shotgun (WGS) entry which is preliminary data.</text>
</comment>
<evidence type="ECO:0000256" key="2">
    <source>
        <dbReference type="SAM" id="MobiDB-lite"/>
    </source>
</evidence>
<keyword evidence="1" id="KW-0040">ANK repeat</keyword>
<dbReference type="InterPro" id="IPR051569">
    <property type="entry name" value="SHANK"/>
</dbReference>
<dbReference type="InterPro" id="IPR036770">
    <property type="entry name" value="Ankyrin_rpt-contain_sf"/>
</dbReference>
<dbReference type="Gene3D" id="3.10.20.90">
    <property type="entry name" value="Phosphatidylinositol 3-kinase Catalytic Subunit, Chain A, domain 1"/>
    <property type="match status" value="1"/>
</dbReference>
<protein>
    <recommendedName>
        <fullName evidence="5">Talin N-terminal F0 domain-containing protein</fullName>
    </recommendedName>
</protein>
<keyword evidence="4" id="KW-1185">Reference proteome</keyword>
<evidence type="ECO:0000313" key="3">
    <source>
        <dbReference type="EMBL" id="KAL3407980.1"/>
    </source>
</evidence>
<evidence type="ECO:0000313" key="4">
    <source>
        <dbReference type="Proteomes" id="UP001627154"/>
    </source>
</evidence>
<reference evidence="3 4" key="1">
    <citation type="journal article" date="2024" name="bioRxiv">
        <title>A reference genome for Trichogramma kaykai: A tiny desert-dwelling parasitoid wasp with competing sex-ratio distorters.</title>
        <authorList>
            <person name="Culotta J."/>
            <person name="Lindsey A.R."/>
        </authorList>
    </citation>
    <scope>NUCLEOTIDE SEQUENCE [LARGE SCALE GENOMIC DNA]</scope>
    <source>
        <strain evidence="3 4">KSX58</strain>
    </source>
</reference>
<dbReference type="Pfam" id="PF12796">
    <property type="entry name" value="Ank_2"/>
    <property type="match status" value="2"/>
</dbReference>
<organism evidence="3 4">
    <name type="scientific">Trichogramma kaykai</name>
    <dbReference type="NCBI Taxonomy" id="54128"/>
    <lineage>
        <taxon>Eukaryota</taxon>
        <taxon>Metazoa</taxon>
        <taxon>Ecdysozoa</taxon>
        <taxon>Arthropoda</taxon>
        <taxon>Hexapoda</taxon>
        <taxon>Insecta</taxon>
        <taxon>Pterygota</taxon>
        <taxon>Neoptera</taxon>
        <taxon>Endopterygota</taxon>
        <taxon>Hymenoptera</taxon>
        <taxon>Apocrita</taxon>
        <taxon>Proctotrupomorpha</taxon>
        <taxon>Chalcidoidea</taxon>
        <taxon>Trichogrammatidae</taxon>
        <taxon>Trichogramma</taxon>
    </lineage>
</organism>
<dbReference type="InterPro" id="IPR002110">
    <property type="entry name" value="Ankyrin_rpt"/>
</dbReference>
<evidence type="ECO:0008006" key="5">
    <source>
        <dbReference type="Google" id="ProtNLM"/>
    </source>
</evidence>
<dbReference type="Proteomes" id="UP001627154">
    <property type="component" value="Unassembled WGS sequence"/>
</dbReference>
<feature type="repeat" description="ANK" evidence="1">
    <location>
        <begin position="239"/>
        <end position="271"/>
    </location>
</feature>
<evidence type="ECO:0000256" key="1">
    <source>
        <dbReference type="PROSITE-ProRule" id="PRU00023"/>
    </source>
</evidence>
<feature type="region of interest" description="Disordered" evidence="2">
    <location>
        <begin position="1"/>
        <end position="55"/>
    </location>
</feature>
<sequence length="383" mass="43143">MEAVPKQAITNVKMPGTPAASATLGGAQNNQQQPQQQQQQPQQQQQQDEMPDEQEPVDDGILLARIHVPELCVSKCLQFPKDQLVWDVKQQCLASLPKVATWYRELKESFNYGLFYPPVNGKAGKFLDEERRLGDYPFNGRVGYLELKYKRRVYKMLHLDEKQLKALHTRTNLRRLLDYVANSQVEKIAKMCGKGLDPNFHCQDTGETPLTLASTLKKASKVIIALVNGGALLDYRTKDGLTAMHRAVERNNLEAVKTLLELGASPNYKDPKGLTPLYYSVIYKTDPMLCETLLHDHATIGAQDLQGWQEVHQACRNNLVQHLDHLLFYGADMNARNASGNTPLHICAVNNTDSSCIRQLLTTSPTKSFRSRARHVTIQRDAP</sequence>
<proteinExistence type="predicted"/>
<dbReference type="PANTHER" id="PTHR24135:SF28">
    <property type="entry name" value="LD13733P"/>
    <property type="match status" value="1"/>
</dbReference>
<dbReference type="EMBL" id="JBJJXI010000002">
    <property type="protein sequence ID" value="KAL3407980.1"/>
    <property type="molecule type" value="Genomic_DNA"/>
</dbReference>
<dbReference type="PANTHER" id="PTHR24135">
    <property type="entry name" value="SH3 AND MULTIPLE ANKYRIN REPEAT DOMAINS PROTEIN"/>
    <property type="match status" value="1"/>
</dbReference>
<feature type="repeat" description="ANK" evidence="1">
    <location>
        <begin position="306"/>
        <end position="338"/>
    </location>
</feature>
<accession>A0ABD2XS80</accession>
<dbReference type="PROSITE" id="PS50297">
    <property type="entry name" value="ANK_REP_REGION"/>
    <property type="match status" value="1"/>
</dbReference>
<dbReference type="PROSITE" id="PS50088">
    <property type="entry name" value="ANK_REPEAT"/>
    <property type="match status" value="2"/>
</dbReference>
<dbReference type="CDD" id="cd17091">
    <property type="entry name" value="FERM_F0_SHANK"/>
    <property type="match status" value="1"/>
</dbReference>
<gene>
    <name evidence="3" type="ORF">TKK_000205</name>
</gene>
<feature type="compositionally biased region" description="Low complexity" evidence="2">
    <location>
        <begin position="28"/>
        <end position="47"/>
    </location>
</feature>
<dbReference type="AlphaFoldDB" id="A0ABD2XS80"/>
<dbReference type="SUPFAM" id="SSF48403">
    <property type="entry name" value="Ankyrin repeat"/>
    <property type="match status" value="1"/>
</dbReference>
<name>A0ABD2XS80_9HYME</name>
<dbReference type="Gene3D" id="1.25.40.20">
    <property type="entry name" value="Ankyrin repeat-containing domain"/>
    <property type="match status" value="2"/>
</dbReference>